<evidence type="ECO:0000313" key="21">
    <source>
        <dbReference type="EMBL" id="QTU84870.1"/>
    </source>
</evidence>
<dbReference type="GO" id="GO:0046168">
    <property type="term" value="P:glycerol-3-phosphate catabolic process"/>
    <property type="evidence" value="ECO:0007669"/>
    <property type="project" value="InterPro"/>
</dbReference>
<feature type="binding site" evidence="13">
    <location>
        <position position="105"/>
    </location>
    <ligand>
        <name>NADPH</name>
        <dbReference type="ChEBI" id="CHEBI:57783"/>
    </ligand>
</feature>
<keyword evidence="3 13" id="KW-0521">NADP</keyword>
<keyword evidence="13" id="KW-0963">Cytoplasm</keyword>
<dbReference type="KEGG" id="ebz:J7S26_02865"/>
<feature type="binding site" evidence="13">
    <location>
        <position position="253"/>
    </location>
    <ligand>
        <name>sn-glycerol 3-phosphate</name>
        <dbReference type="ChEBI" id="CHEBI:57597"/>
    </ligand>
</feature>
<dbReference type="InterPro" id="IPR013328">
    <property type="entry name" value="6PGD_dom2"/>
</dbReference>
<protein>
    <recommendedName>
        <fullName evidence="11 13">Glycerol-3-phosphate dehydrogenase [NAD(P)+]</fullName>
        <ecNumber evidence="10 13">1.1.1.94</ecNumber>
    </recommendedName>
    <alternativeName>
        <fullName evidence="13">NAD(P)(+)-dependent glycerol-3-phosphate dehydrogenase</fullName>
    </alternativeName>
    <alternativeName>
        <fullName evidence="12 13">NAD(P)H-dependent dihydroxyacetone-phosphate reductase</fullName>
    </alternativeName>
</protein>
<evidence type="ECO:0000256" key="13">
    <source>
        <dbReference type="HAMAP-Rule" id="MF_00394"/>
    </source>
</evidence>
<feature type="binding site" evidence="13">
    <location>
        <position position="254"/>
    </location>
    <ligand>
        <name>sn-glycerol 3-phosphate</name>
        <dbReference type="ChEBI" id="CHEBI:57597"/>
    </ligand>
</feature>
<dbReference type="NCBIfam" id="NF000940">
    <property type="entry name" value="PRK00094.1-2"/>
    <property type="match status" value="1"/>
</dbReference>
<feature type="binding site" evidence="13">
    <location>
        <position position="11"/>
    </location>
    <ligand>
        <name>NADPH</name>
        <dbReference type="ChEBI" id="CHEBI:57783"/>
    </ligand>
</feature>
<evidence type="ECO:0000256" key="6">
    <source>
        <dbReference type="ARBA" id="ARBA00023098"/>
    </source>
</evidence>
<dbReference type="SUPFAM" id="SSF48179">
    <property type="entry name" value="6-phosphogluconate dehydrogenase C-terminal domain-like"/>
    <property type="match status" value="1"/>
</dbReference>
<reference evidence="20 22" key="1">
    <citation type="submission" date="2019-11" db="EMBL/GenBank/DDBJ databases">
        <title>Eggerthellaceae novel genus isolated from the rectal contents of marmort.</title>
        <authorList>
            <person name="Zhang G."/>
        </authorList>
    </citation>
    <scope>NUCLEOTIDE SEQUENCE [LARGE SCALE GENOMIC DNA]</scope>
    <source>
        <strain evidence="20">Zg-886</strain>
        <strain evidence="22">zg-886</strain>
    </source>
</reference>
<keyword evidence="4 13" id="KW-0560">Oxidoreductase</keyword>
<comment type="catalytic activity">
    <reaction evidence="9">
        <text>sn-glycerol 3-phosphate + NADP(+) = dihydroxyacetone phosphate + NADPH + H(+)</text>
        <dbReference type="Rhea" id="RHEA:11096"/>
        <dbReference type="ChEBI" id="CHEBI:15378"/>
        <dbReference type="ChEBI" id="CHEBI:57597"/>
        <dbReference type="ChEBI" id="CHEBI:57642"/>
        <dbReference type="ChEBI" id="CHEBI:57783"/>
        <dbReference type="ChEBI" id="CHEBI:58349"/>
        <dbReference type="EC" id="1.1.1.94"/>
    </reaction>
    <physiologicalReaction direction="right-to-left" evidence="9">
        <dbReference type="Rhea" id="RHEA:11098"/>
    </physiologicalReaction>
</comment>
<evidence type="ECO:0000256" key="8">
    <source>
        <dbReference type="ARBA" id="ARBA00023264"/>
    </source>
</evidence>
<feature type="binding site" evidence="13">
    <location>
        <position position="105"/>
    </location>
    <ligand>
        <name>sn-glycerol 3-phosphate</name>
        <dbReference type="ChEBI" id="CHEBI:57597"/>
    </ligand>
</feature>
<feature type="binding site" evidence="13">
    <location>
        <position position="31"/>
    </location>
    <ligand>
        <name>NADPH</name>
        <dbReference type="ChEBI" id="CHEBI:57783"/>
    </ligand>
</feature>
<evidence type="ECO:0000313" key="20">
    <source>
        <dbReference type="EMBL" id="NHM14394.1"/>
    </source>
</evidence>
<dbReference type="PRINTS" id="PR00077">
    <property type="entry name" value="GPDHDRGNASE"/>
</dbReference>
<comment type="caution">
    <text evidence="13">Lacks conserved residue(s) required for the propagation of feature annotation.</text>
</comment>
<comment type="catalytic activity">
    <reaction evidence="13">
        <text>sn-glycerol 3-phosphate + NAD(+) = dihydroxyacetone phosphate + NADH + H(+)</text>
        <dbReference type="Rhea" id="RHEA:11092"/>
        <dbReference type="ChEBI" id="CHEBI:15378"/>
        <dbReference type="ChEBI" id="CHEBI:57540"/>
        <dbReference type="ChEBI" id="CHEBI:57597"/>
        <dbReference type="ChEBI" id="CHEBI:57642"/>
        <dbReference type="ChEBI" id="CHEBI:57945"/>
        <dbReference type="EC" id="1.1.1.94"/>
    </reaction>
</comment>
<dbReference type="EMBL" id="CP072829">
    <property type="protein sequence ID" value="QTU84870.1"/>
    <property type="molecule type" value="Genomic_DNA"/>
</dbReference>
<dbReference type="InterPro" id="IPR008927">
    <property type="entry name" value="6-PGluconate_DH-like_C_sf"/>
</dbReference>
<feature type="binding site" evidence="16">
    <location>
        <position position="253"/>
    </location>
    <ligand>
        <name>NAD(+)</name>
        <dbReference type="ChEBI" id="CHEBI:57540"/>
    </ligand>
</feature>
<feature type="binding site" evidence="13">
    <location>
        <position position="134"/>
    </location>
    <ligand>
        <name>sn-glycerol 3-phosphate</name>
        <dbReference type="ChEBI" id="CHEBI:57597"/>
    </ligand>
</feature>
<dbReference type="EMBL" id="WPCR01000007">
    <property type="protein sequence ID" value="NHM14394.1"/>
    <property type="molecule type" value="Genomic_DNA"/>
</dbReference>
<feature type="binding site" evidence="13">
    <location>
        <position position="252"/>
    </location>
    <ligand>
        <name>sn-glycerol 3-phosphate</name>
        <dbReference type="ChEBI" id="CHEBI:57597"/>
    </ligand>
</feature>
<comment type="subcellular location">
    <subcellularLocation>
        <location evidence="13">Cytoplasm</location>
    </subcellularLocation>
</comment>
<feature type="binding site" evidence="13">
    <location>
        <position position="10"/>
    </location>
    <ligand>
        <name>NADPH</name>
        <dbReference type="ChEBI" id="CHEBI:57783"/>
    </ligand>
</feature>
<dbReference type="EC" id="1.1.1.94" evidence="10 13"/>
<dbReference type="Pfam" id="PF01210">
    <property type="entry name" value="NAD_Gly3P_dh_N"/>
    <property type="match status" value="1"/>
</dbReference>
<keyword evidence="8 13" id="KW-1208">Phospholipid metabolism</keyword>
<dbReference type="AlphaFoldDB" id="A0A9E6MRJ9"/>
<feature type="domain" description="Glycerol-3-phosphate dehydrogenase NAD-dependent N-terminal" evidence="18">
    <location>
        <begin position="2"/>
        <end position="158"/>
    </location>
</feature>
<dbReference type="Gene3D" id="3.40.50.720">
    <property type="entry name" value="NAD(P)-binding Rossmann-like Domain"/>
    <property type="match status" value="1"/>
</dbReference>
<evidence type="ECO:0000256" key="5">
    <source>
        <dbReference type="ARBA" id="ARBA00023027"/>
    </source>
</evidence>
<dbReference type="PROSITE" id="PS00957">
    <property type="entry name" value="NAD_G3PDH"/>
    <property type="match status" value="1"/>
</dbReference>
<evidence type="ECO:0000256" key="14">
    <source>
        <dbReference type="PIRSR" id="PIRSR000114-1"/>
    </source>
</evidence>
<feature type="binding site" evidence="15">
    <location>
        <position position="105"/>
    </location>
    <ligand>
        <name>substrate</name>
    </ligand>
</feature>
<feature type="binding site" evidence="13">
    <location>
        <position position="279"/>
    </location>
    <ligand>
        <name>NADPH</name>
        <dbReference type="ChEBI" id="CHEBI:57783"/>
    </ligand>
</feature>
<feature type="binding site" evidence="13">
    <location>
        <position position="253"/>
    </location>
    <ligand>
        <name>NADPH</name>
        <dbReference type="ChEBI" id="CHEBI:57783"/>
    </ligand>
</feature>
<sequence length="341" mass="35241">MKAAVIGAGSWGTALAQVLALNGHNVSLWARNAKVVRGINENGYNPRYVSNALLSDNIVATTSYSDALRGAKAAVIVTPSKLLRGVGQAFCGLVADDLPIIVCSKGVEGGSGLLPVEVFEAELGGADRLAVLSGPNHAEEVIRAIPAGTVVASSSAETAAFFQDLFASDTFRVYTSSDVTGVELCAAFKNVIAIAVGIAYGIGFGDNTAAMLMTRGLAEMNRLVCACGGLPLTCLGLAGAGDLIATCTSQHSRNRRFGEMIARGGTMASWEAETSMVAEGALACKTLDVIARAHAVELPITDAVRNVVWEGGDARTLGSALINRPLTTEFYGIDDPASFEG</sequence>
<comment type="similarity">
    <text evidence="1 13 17">Belongs to the NAD-dependent glycerol-3-phosphate dehydrogenase family.</text>
</comment>
<feature type="binding site" evidence="16">
    <location>
        <position position="138"/>
    </location>
    <ligand>
        <name>NAD(+)</name>
        <dbReference type="ChEBI" id="CHEBI:57540"/>
    </ligand>
</feature>
<name>A0A9E6MRJ9_9ACTN</name>
<gene>
    <name evidence="13" type="primary">gpsA</name>
    <name evidence="20" type="ORF">GMI68_06385</name>
    <name evidence="21" type="ORF">J7S26_02865</name>
</gene>
<dbReference type="InterPro" id="IPR006109">
    <property type="entry name" value="G3P_DH_NAD-dep_C"/>
</dbReference>
<feature type="binding site" evidence="13">
    <location>
        <position position="277"/>
    </location>
    <ligand>
        <name>NADPH</name>
        <dbReference type="ChEBI" id="CHEBI:57783"/>
    </ligand>
</feature>
<dbReference type="Proteomes" id="UP000636394">
    <property type="component" value="Unassembled WGS sequence"/>
</dbReference>
<evidence type="ECO:0000256" key="3">
    <source>
        <dbReference type="ARBA" id="ARBA00022857"/>
    </source>
</evidence>
<proteinExistence type="inferred from homology"/>
<organism evidence="21 23">
    <name type="scientific">Xiamenia xianingshaonis</name>
    <dbReference type="NCBI Taxonomy" id="2682776"/>
    <lineage>
        <taxon>Bacteria</taxon>
        <taxon>Bacillati</taxon>
        <taxon>Actinomycetota</taxon>
        <taxon>Coriobacteriia</taxon>
        <taxon>Eggerthellales</taxon>
        <taxon>Eggerthellaceae</taxon>
        <taxon>Xiamenia</taxon>
    </lineage>
</organism>
<dbReference type="GO" id="GO:0051287">
    <property type="term" value="F:NAD binding"/>
    <property type="evidence" value="ECO:0007669"/>
    <property type="project" value="InterPro"/>
</dbReference>
<evidence type="ECO:0000256" key="15">
    <source>
        <dbReference type="PIRSR" id="PIRSR000114-2"/>
    </source>
</evidence>
<feature type="domain" description="Glycerol-3-phosphate dehydrogenase NAD-dependent C-terminal" evidence="19">
    <location>
        <begin position="178"/>
        <end position="315"/>
    </location>
</feature>
<evidence type="ECO:0000256" key="12">
    <source>
        <dbReference type="ARBA" id="ARBA00080511"/>
    </source>
</evidence>
<dbReference type="GO" id="GO:0008654">
    <property type="term" value="P:phospholipid biosynthetic process"/>
    <property type="evidence" value="ECO:0007669"/>
    <property type="project" value="UniProtKB-KW"/>
</dbReference>
<feature type="binding site" evidence="13">
    <location>
        <position position="48"/>
    </location>
    <ligand>
        <name>NADPH</name>
        <dbReference type="ChEBI" id="CHEBI:57783"/>
    </ligand>
</feature>
<comment type="pathway">
    <text evidence="13">Membrane lipid metabolism; glycerophospholipid metabolism.</text>
</comment>
<dbReference type="InterPro" id="IPR036291">
    <property type="entry name" value="NAD(P)-bd_dom_sf"/>
</dbReference>
<keyword evidence="22" id="KW-1185">Reference proteome</keyword>
<dbReference type="NCBIfam" id="NF000942">
    <property type="entry name" value="PRK00094.1-4"/>
    <property type="match status" value="1"/>
</dbReference>
<evidence type="ECO:0000313" key="23">
    <source>
        <dbReference type="Proteomes" id="UP000671910"/>
    </source>
</evidence>
<dbReference type="Gene3D" id="1.10.1040.10">
    <property type="entry name" value="N-(1-d-carboxylethyl)-l-norvaline Dehydrogenase, domain 2"/>
    <property type="match status" value="1"/>
</dbReference>
<evidence type="ECO:0000313" key="22">
    <source>
        <dbReference type="Proteomes" id="UP000636394"/>
    </source>
</evidence>
<evidence type="ECO:0000256" key="2">
    <source>
        <dbReference type="ARBA" id="ARBA00022516"/>
    </source>
</evidence>
<dbReference type="Pfam" id="PF07479">
    <property type="entry name" value="NAD_Gly3P_dh_C"/>
    <property type="match status" value="1"/>
</dbReference>
<evidence type="ECO:0000259" key="18">
    <source>
        <dbReference type="Pfam" id="PF01210"/>
    </source>
</evidence>
<dbReference type="GO" id="GO:0006650">
    <property type="term" value="P:glycerophospholipid metabolic process"/>
    <property type="evidence" value="ECO:0007669"/>
    <property type="project" value="UniProtKB-UniRule"/>
</dbReference>
<feature type="binding site" evidence="15">
    <location>
        <begin position="253"/>
        <end position="254"/>
    </location>
    <ligand>
        <name>substrate</name>
    </ligand>
</feature>
<dbReference type="SUPFAM" id="SSF51735">
    <property type="entry name" value="NAD(P)-binding Rossmann-fold domains"/>
    <property type="match status" value="1"/>
</dbReference>
<dbReference type="GO" id="GO:0005975">
    <property type="term" value="P:carbohydrate metabolic process"/>
    <property type="evidence" value="ECO:0007669"/>
    <property type="project" value="InterPro"/>
</dbReference>
<dbReference type="Proteomes" id="UP000671910">
    <property type="component" value="Chromosome"/>
</dbReference>
<evidence type="ECO:0000256" key="7">
    <source>
        <dbReference type="ARBA" id="ARBA00023209"/>
    </source>
</evidence>
<evidence type="ECO:0000256" key="17">
    <source>
        <dbReference type="RuleBase" id="RU000437"/>
    </source>
</evidence>
<dbReference type="FunFam" id="1.10.1040.10:FF:000001">
    <property type="entry name" value="Glycerol-3-phosphate dehydrogenase [NAD(P)+]"/>
    <property type="match status" value="1"/>
</dbReference>
<dbReference type="InterPro" id="IPR011128">
    <property type="entry name" value="G3P_DH_NAD-dep_N"/>
</dbReference>
<dbReference type="GO" id="GO:0005829">
    <property type="term" value="C:cytosol"/>
    <property type="evidence" value="ECO:0007669"/>
    <property type="project" value="TreeGrafter"/>
</dbReference>
<dbReference type="RefSeq" id="WP_166339611.1">
    <property type="nucleotide sequence ID" value="NZ_CP072829.1"/>
</dbReference>
<keyword evidence="7 13" id="KW-0594">Phospholipid biosynthesis</keyword>
<evidence type="ECO:0000256" key="9">
    <source>
        <dbReference type="ARBA" id="ARBA00052716"/>
    </source>
</evidence>
<dbReference type="PIRSF" id="PIRSF000114">
    <property type="entry name" value="Glycerol-3-P_dh"/>
    <property type="match status" value="1"/>
</dbReference>
<feature type="binding site" evidence="13">
    <location>
        <position position="242"/>
    </location>
    <ligand>
        <name>sn-glycerol 3-phosphate</name>
        <dbReference type="ChEBI" id="CHEBI:57597"/>
    </ligand>
</feature>
<feature type="binding site" evidence="16">
    <location>
        <begin position="7"/>
        <end position="12"/>
    </location>
    <ligand>
        <name>NAD(+)</name>
        <dbReference type="ChEBI" id="CHEBI:57540"/>
    </ligand>
</feature>
<evidence type="ECO:0000256" key="1">
    <source>
        <dbReference type="ARBA" id="ARBA00011009"/>
    </source>
</evidence>
<accession>A0A9E6MRJ9</accession>
<keyword evidence="6 13" id="KW-0443">Lipid metabolism</keyword>
<feature type="binding site" evidence="13">
    <location>
        <position position="189"/>
    </location>
    <ligand>
        <name>sn-glycerol 3-phosphate</name>
        <dbReference type="ChEBI" id="CHEBI:57597"/>
    </ligand>
</feature>
<evidence type="ECO:0000259" key="19">
    <source>
        <dbReference type="Pfam" id="PF07479"/>
    </source>
</evidence>
<evidence type="ECO:0000256" key="16">
    <source>
        <dbReference type="PIRSR" id="PIRSR000114-3"/>
    </source>
</evidence>
<feature type="active site" description="Proton acceptor" evidence="13 14">
    <location>
        <position position="189"/>
    </location>
</feature>
<dbReference type="InterPro" id="IPR006168">
    <property type="entry name" value="G3P_DH_NAD-dep"/>
</dbReference>
<keyword evidence="13" id="KW-0547">Nucleotide-binding</keyword>
<dbReference type="PANTHER" id="PTHR11728">
    <property type="entry name" value="GLYCEROL-3-PHOSPHATE DEHYDROGENASE"/>
    <property type="match status" value="1"/>
</dbReference>
<dbReference type="HAMAP" id="MF_00394">
    <property type="entry name" value="NAD_Glyc3P_dehydrog"/>
    <property type="match status" value="1"/>
</dbReference>
<feature type="binding site" evidence="13">
    <location>
        <position position="138"/>
    </location>
    <ligand>
        <name>NADPH</name>
        <dbReference type="ChEBI" id="CHEBI:57783"/>
    </ligand>
</feature>
<dbReference type="GO" id="GO:0047952">
    <property type="term" value="F:glycerol-3-phosphate dehydrogenase [NAD(P)+] activity"/>
    <property type="evidence" value="ECO:0007669"/>
    <property type="project" value="UniProtKB-UniRule"/>
</dbReference>
<keyword evidence="2 13" id="KW-0444">Lipid biosynthesis</keyword>
<dbReference type="PANTHER" id="PTHR11728:SF1">
    <property type="entry name" value="GLYCEROL-3-PHOSPHATE DEHYDROGENASE [NAD(+)] 2, CHLOROPLASTIC"/>
    <property type="match status" value="1"/>
</dbReference>
<dbReference type="FunFam" id="3.40.50.720:FF:000019">
    <property type="entry name" value="Glycerol-3-phosphate dehydrogenase [NAD(P)+]"/>
    <property type="match status" value="1"/>
</dbReference>
<reference evidence="21" key="2">
    <citation type="submission" date="2021-04" db="EMBL/GenBank/DDBJ databases">
        <title>Novel species in family Eggerthellaceae.</title>
        <authorList>
            <person name="Zhang G."/>
        </authorList>
    </citation>
    <scope>NUCLEOTIDE SEQUENCE</scope>
    <source>
        <strain evidence="21">Zg-886</strain>
    </source>
</reference>
<evidence type="ECO:0000256" key="10">
    <source>
        <dbReference type="ARBA" id="ARBA00066687"/>
    </source>
</evidence>
<dbReference type="GO" id="GO:0046167">
    <property type="term" value="P:glycerol-3-phosphate biosynthetic process"/>
    <property type="evidence" value="ECO:0007669"/>
    <property type="project" value="UniProtKB-UniRule"/>
</dbReference>
<evidence type="ECO:0000256" key="4">
    <source>
        <dbReference type="ARBA" id="ARBA00023002"/>
    </source>
</evidence>
<comment type="function">
    <text evidence="13">Catalyzes the reduction of the glycolytic intermediate dihydroxyacetone phosphate (DHAP) to sn-glycerol 3-phosphate (G3P), the key precursor for phospholipid synthesis.</text>
</comment>
<keyword evidence="5 13" id="KW-0520">NAD</keyword>
<evidence type="ECO:0000256" key="11">
    <source>
        <dbReference type="ARBA" id="ARBA00069372"/>
    </source>
</evidence>